<proteinExistence type="predicted"/>
<protein>
    <submittedName>
        <fullName evidence="1">Uncharacterized protein</fullName>
    </submittedName>
</protein>
<organism evidence="1">
    <name type="scientific">Medicago truncatula</name>
    <name type="common">Barrel medic</name>
    <name type="synonym">Medicago tribuloides</name>
    <dbReference type="NCBI Taxonomy" id="3880"/>
    <lineage>
        <taxon>Eukaryota</taxon>
        <taxon>Viridiplantae</taxon>
        <taxon>Streptophyta</taxon>
        <taxon>Embryophyta</taxon>
        <taxon>Tracheophyta</taxon>
        <taxon>Spermatophyta</taxon>
        <taxon>Magnoliopsida</taxon>
        <taxon>eudicotyledons</taxon>
        <taxon>Gunneridae</taxon>
        <taxon>Pentapetalae</taxon>
        <taxon>rosids</taxon>
        <taxon>fabids</taxon>
        <taxon>Fabales</taxon>
        <taxon>Fabaceae</taxon>
        <taxon>Papilionoideae</taxon>
        <taxon>50 kb inversion clade</taxon>
        <taxon>NPAAA clade</taxon>
        <taxon>Hologalegina</taxon>
        <taxon>IRL clade</taxon>
        <taxon>Trifolieae</taxon>
        <taxon>Medicago</taxon>
    </lineage>
</organism>
<reference evidence="1" key="2">
    <citation type="submission" date="2007-03" db="EMBL/GenBank/DDBJ databases">
        <authorList>
            <consortium name="The International Medicago Genome Annotation Group"/>
        </authorList>
    </citation>
    <scope>NUCLEOTIDE SEQUENCE</scope>
</reference>
<evidence type="ECO:0000313" key="1">
    <source>
        <dbReference type="EMBL" id="ABD33162.2"/>
    </source>
</evidence>
<sequence length="53" mass="5946">MKLSRCCCRATQGSAAERVTGLRNGQRNTVISLKTERSRLADARVQAREPRQD</sequence>
<gene>
    <name evidence="1" type="ORF">MtrDRAFT_AC157890g34v2</name>
</gene>
<dbReference type="AlphaFoldDB" id="Q2HRW1"/>
<accession>Q2HRW1</accession>
<dbReference type="EMBL" id="AC157890">
    <property type="protein sequence ID" value="ABD33162.2"/>
    <property type="molecule type" value="Genomic_DNA"/>
</dbReference>
<name>Q2HRW1_MEDTR</name>
<reference evidence="1" key="1">
    <citation type="submission" date="2005-04" db="EMBL/GenBank/DDBJ databases">
        <authorList>
            <person name="Town C.D."/>
        </authorList>
    </citation>
    <scope>NUCLEOTIDE SEQUENCE</scope>
</reference>